<dbReference type="Proteomes" id="UP000646308">
    <property type="component" value="Unassembled WGS sequence"/>
</dbReference>
<name>A0A2T4MEJ7_9STAP</name>
<dbReference type="AlphaFoldDB" id="A0A2T4MEJ7"/>
<dbReference type="EMBL" id="WMFL01000041">
    <property type="protein sequence ID" value="NJI01767.1"/>
    <property type="molecule type" value="Genomic_DNA"/>
</dbReference>
<dbReference type="InterPro" id="IPR010315">
    <property type="entry name" value="DUF915_hydro-like"/>
</dbReference>
<keyword evidence="1" id="KW-0378">Hydrolase</keyword>
<evidence type="ECO:0000313" key="1">
    <source>
        <dbReference type="EMBL" id="NJI01767.1"/>
    </source>
</evidence>
<evidence type="ECO:0000313" key="2">
    <source>
        <dbReference type="Proteomes" id="UP000646308"/>
    </source>
</evidence>
<comment type="caution">
    <text evidence="1">The sequence shown here is derived from an EMBL/GenBank/DDBJ whole genome shotgun (WGS) entry which is preliminary data.</text>
</comment>
<gene>
    <name evidence="1" type="ORF">GLV84_02660</name>
</gene>
<dbReference type="GO" id="GO:0016787">
    <property type="term" value="F:hydrolase activity"/>
    <property type="evidence" value="ECO:0007669"/>
    <property type="project" value="UniProtKB-KW"/>
</dbReference>
<dbReference type="InterPro" id="IPR029058">
    <property type="entry name" value="AB_hydrolase_fold"/>
</dbReference>
<dbReference type="Gene3D" id="3.40.50.1820">
    <property type="entry name" value="alpha/beta hydrolase"/>
    <property type="match status" value="1"/>
</dbReference>
<dbReference type="Pfam" id="PF06028">
    <property type="entry name" value="DUF915"/>
    <property type="match status" value="1"/>
</dbReference>
<organism evidence="1 2">
    <name type="scientific">Staphylococcus agnetis</name>
    <dbReference type="NCBI Taxonomy" id="985762"/>
    <lineage>
        <taxon>Bacteria</taxon>
        <taxon>Bacillati</taxon>
        <taxon>Bacillota</taxon>
        <taxon>Bacilli</taxon>
        <taxon>Bacillales</taxon>
        <taxon>Staphylococcaceae</taxon>
        <taxon>Staphylococcus</taxon>
    </lineage>
</organism>
<protein>
    <submittedName>
        <fullName evidence="1">Alpha/beta hydrolase</fullName>
    </submittedName>
</protein>
<dbReference type="SUPFAM" id="SSF53474">
    <property type="entry name" value="alpha/beta-Hydrolases"/>
    <property type="match status" value="1"/>
</dbReference>
<proteinExistence type="predicted"/>
<sequence length="263" mass="29200">MYTQHKQSTVAHANYINDRTPTLFLHGTSGNLNSLKYIVNEAEDRGVTQDVVIAHVSKDGAVTFEGALAQQARNPIVQIELEDNDNMDLNKNASWIKNVIVALDQKQHFKHFNFVGHSMGNTSFAQYMLNYGNDTSLPQLKHQVSIAGTYNGVLGMNEDVNEISVDNAGKPSRMIAPYEGFMKLKPMYKGKNIEVLNIYGDILDGTHSDGIVSMSSSKSLKYLLGDSPKSYKESKYEGADAEHSDIHDNPKVANEIISFLWGK</sequence>
<accession>A0A2T4MEJ7</accession>
<reference evidence="1" key="1">
    <citation type="submission" date="2019-11" db="EMBL/GenBank/DDBJ databases">
        <title>Whole genome comparisons of Staphylococcus agnetis isolates from cattle and chickens.</title>
        <authorList>
            <person name="Rhoads D."/>
            <person name="Shwani A."/>
            <person name="Adkins P."/>
            <person name="Calcutt M."/>
            <person name="Middleton J."/>
        </authorList>
    </citation>
    <scope>NUCLEOTIDE SEQUENCE</scope>
    <source>
        <strain evidence="1">1387</strain>
    </source>
</reference>